<evidence type="ECO:0000313" key="1">
    <source>
        <dbReference type="EMBL" id="OHA22195.1"/>
    </source>
</evidence>
<comment type="caution">
    <text evidence="1">The sequence shown here is derived from an EMBL/GenBank/DDBJ whole genome shotgun (WGS) entry which is preliminary data.</text>
</comment>
<accession>A0A1G2ME57</accession>
<evidence type="ECO:0000313" key="2">
    <source>
        <dbReference type="Proteomes" id="UP000176493"/>
    </source>
</evidence>
<proteinExistence type="predicted"/>
<gene>
    <name evidence="1" type="ORF">A2W52_00745</name>
</gene>
<dbReference type="AlphaFoldDB" id="A0A1G2ME57"/>
<reference evidence="1 2" key="1">
    <citation type="journal article" date="2016" name="Nat. Commun.">
        <title>Thousands of microbial genomes shed light on interconnected biogeochemical processes in an aquifer system.</title>
        <authorList>
            <person name="Anantharaman K."/>
            <person name="Brown C.T."/>
            <person name="Hug L.A."/>
            <person name="Sharon I."/>
            <person name="Castelle C.J."/>
            <person name="Probst A.J."/>
            <person name="Thomas B.C."/>
            <person name="Singh A."/>
            <person name="Wilkins M.J."/>
            <person name="Karaoz U."/>
            <person name="Brodie E.L."/>
            <person name="Williams K.H."/>
            <person name="Hubbard S.S."/>
            <person name="Banfield J.F."/>
        </authorList>
    </citation>
    <scope>NUCLEOTIDE SEQUENCE [LARGE SCALE GENOMIC DNA]</scope>
</reference>
<name>A0A1G2ME57_9BACT</name>
<sequence>MSVVKRIGEDKGRTGSVDFLSMFCQKLVLRQKHADSIKRLITLCIHLKRLTNYRRGFFVYDNRFCSRVVDVTYWRKSRIFAAPDFLAQTSFGIFGKRIHIILALSERHVKHKLSLRSGVAPKSRKFQARKFSCVEEINHFTSIHRIAGEAIGVPR</sequence>
<dbReference type="EMBL" id="MHRJ01000030">
    <property type="protein sequence ID" value="OHA22195.1"/>
    <property type="molecule type" value="Genomic_DNA"/>
</dbReference>
<organism evidence="1 2">
    <name type="scientific">Candidatus Taylorbacteria bacterium RIFCSPHIGHO2_02_49_25</name>
    <dbReference type="NCBI Taxonomy" id="1802305"/>
    <lineage>
        <taxon>Bacteria</taxon>
        <taxon>Candidatus Tayloriibacteriota</taxon>
    </lineage>
</organism>
<dbReference type="Proteomes" id="UP000176493">
    <property type="component" value="Unassembled WGS sequence"/>
</dbReference>
<protein>
    <submittedName>
        <fullName evidence="1">Uncharacterized protein</fullName>
    </submittedName>
</protein>